<evidence type="ECO:0000313" key="3">
    <source>
        <dbReference type="Proteomes" id="UP000838878"/>
    </source>
</evidence>
<organism evidence="2 3">
    <name type="scientific">Brenthis ino</name>
    <name type="common">lesser marbled fritillary</name>
    <dbReference type="NCBI Taxonomy" id="405034"/>
    <lineage>
        <taxon>Eukaryota</taxon>
        <taxon>Metazoa</taxon>
        <taxon>Ecdysozoa</taxon>
        <taxon>Arthropoda</taxon>
        <taxon>Hexapoda</taxon>
        <taxon>Insecta</taxon>
        <taxon>Pterygota</taxon>
        <taxon>Neoptera</taxon>
        <taxon>Endopterygota</taxon>
        <taxon>Lepidoptera</taxon>
        <taxon>Glossata</taxon>
        <taxon>Ditrysia</taxon>
        <taxon>Papilionoidea</taxon>
        <taxon>Nymphalidae</taxon>
        <taxon>Heliconiinae</taxon>
        <taxon>Argynnini</taxon>
        <taxon>Brenthis</taxon>
    </lineage>
</organism>
<dbReference type="AlphaFoldDB" id="A0A8J9UK47"/>
<dbReference type="OrthoDB" id="7423313at2759"/>
<reference evidence="2" key="1">
    <citation type="submission" date="2021-12" db="EMBL/GenBank/DDBJ databases">
        <authorList>
            <person name="Martin H S."/>
        </authorList>
    </citation>
    <scope>NUCLEOTIDE SEQUENCE</scope>
</reference>
<feature type="compositionally biased region" description="Polar residues" evidence="1">
    <location>
        <begin position="202"/>
        <end position="212"/>
    </location>
</feature>
<feature type="non-terminal residue" evidence="2">
    <location>
        <position position="397"/>
    </location>
</feature>
<dbReference type="EMBL" id="OV170230">
    <property type="protein sequence ID" value="CAH0715127.1"/>
    <property type="molecule type" value="Genomic_DNA"/>
</dbReference>
<accession>A0A8J9UK47</accession>
<feature type="compositionally biased region" description="Acidic residues" evidence="1">
    <location>
        <begin position="218"/>
        <end position="228"/>
    </location>
</feature>
<dbReference type="Proteomes" id="UP000838878">
    <property type="component" value="Chromosome 10"/>
</dbReference>
<feature type="region of interest" description="Disordered" evidence="1">
    <location>
        <begin position="116"/>
        <end position="150"/>
    </location>
</feature>
<feature type="region of interest" description="Disordered" evidence="1">
    <location>
        <begin position="188"/>
        <end position="235"/>
    </location>
</feature>
<keyword evidence="3" id="KW-1185">Reference proteome</keyword>
<sequence>MHVYNLHNGVESAVSIALRSGSASLPSMQATLPPAWAQAERLRRRRGRVALAELGELTARAHQLHLQMTLQELRRLRELHARLGWPRAPRPEVLLYTPNQLRQLIRLSNVAESASQAPAGWRPGPLGAPWHLPDTDPSQPESMSGSAGGGGGAEWWSWRGWGAGALLLVAALLLARATDRCFTTNYARSRRRRSEEWPTPNVLATSQQNPASSVPAEEATEAEAEEAAEPERPRSVLSSASGYIVCMEDLPPPYSEVAAAGKHARREEPPPPYSDCYVTFSNPKDGVPSVRFLDGRQQSVFDDAPASSRFNSVSIAHHSNYFNADPLQAHNPLAHRMYKIPYADSSGAETASEGEDEGARAPLASEDMRVALHAEDDDVSYISVTDVFEARRDMTVS</sequence>
<proteinExistence type="predicted"/>
<evidence type="ECO:0000256" key="1">
    <source>
        <dbReference type="SAM" id="MobiDB-lite"/>
    </source>
</evidence>
<gene>
    <name evidence="2" type="ORF">BINO364_LOCUS2100</name>
</gene>
<name>A0A8J9UK47_9NEOP</name>
<evidence type="ECO:0000313" key="2">
    <source>
        <dbReference type="EMBL" id="CAH0715127.1"/>
    </source>
</evidence>
<protein>
    <submittedName>
        <fullName evidence="2">Uncharacterized protein</fullName>
    </submittedName>
</protein>